<dbReference type="STRING" id="7739.C4A0T2"/>
<dbReference type="PROSITE" id="PS51257">
    <property type="entry name" value="PROKAR_LIPOPROTEIN"/>
    <property type="match status" value="1"/>
</dbReference>
<evidence type="ECO:0000256" key="2">
    <source>
        <dbReference type="SAM" id="Coils"/>
    </source>
</evidence>
<reference evidence="4" key="1">
    <citation type="journal article" date="2008" name="Nature">
        <title>The amphioxus genome and the evolution of the chordate karyotype.</title>
        <authorList>
            <consortium name="US DOE Joint Genome Institute (JGI-PGF)"/>
            <person name="Putnam N.H."/>
            <person name="Butts T."/>
            <person name="Ferrier D.E.K."/>
            <person name="Furlong R.F."/>
            <person name="Hellsten U."/>
            <person name="Kawashima T."/>
            <person name="Robinson-Rechavi M."/>
            <person name="Shoguchi E."/>
            <person name="Terry A."/>
            <person name="Yu J.-K."/>
            <person name="Benito-Gutierrez E.L."/>
            <person name="Dubchak I."/>
            <person name="Garcia-Fernandez J."/>
            <person name="Gibson-Brown J.J."/>
            <person name="Grigoriev I.V."/>
            <person name="Horton A.C."/>
            <person name="de Jong P.J."/>
            <person name="Jurka J."/>
            <person name="Kapitonov V.V."/>
            <person name="Kohara Y."/>
            <person name="Kuroki Y."/>
            <person name="Lindquist E."/>
            <person name="Lucas S."/>
            <person name="Osoegawa K."/>
            <person name="Pennacchio L.A."/>
            <person name="Salamov A.A."/>
            <person name="Satou Y."/>
            <person name="Sauka-Spengler T."/>
            <person name="Schmutz J."/>
            <person name="Shin-I T."/>
            <person name="Toyoda A."/>
            <person name="Bronner-Fraser M."/>
            <person name="Fujiyama A."/>
            <person name="Holland L.Z."/>
            <person name="Holland P.W.H."/>
            <person name="Satoh N."/>
            <person name="Rokhsar D.S."/>
        </authorList>
    </citation>
    <scope>NUCLEOTIDE SEQUENCE [LARGE SCALE GENOMIC DNA]</scope>
    <source>
        <strain evidence="4">S238N-H82</strain>
        <tissue evidence="4">Testes</tissue>
    </source>
</reference>
<feature type="compositionally biased region" description="Polar residues" evidence="3">
    <location>
        <begin position="120"/>
        <end position="162"/>
    </location>
</feature>
<dbReference type="InParanoid" id="C4A0T2"/>
<dbReference type="PROSITE" id="PS51375">
    <property type="entry name" value="PPR"/>
    <property type="match status" value="1"/>
</dbReference>
<keyword evidence="2" id="KW-0175">Coiled coil</keyword>
<accession>C4A0T2</accession>
<dbReference type="InterPro" id="IPR002092">
    <property type="entry name" value="DNA-dir_Rpol_phage-type"/>
</dbReference>
<feature type="compositionally biased region" description="Basic and acidic residues" evidence="3">
    <location>
        <begin position="82"/>
        <end position="99"/>
    </location>
</feature>
<dbReference type="GO" id="GO:0006351">
    <property type="term" value="P:DNA-templated transcription"/>
    <property type="evidence" value="ECO:0007669"/>
    <property type="project" value="InterPro"/>
</dbReference>
<evidence type="ECO:0000313" key="4">
    <source>
        <dbReference type="EMBL" id="EEN41592.1"/>
    </source>
</evidence>
<feature type="coiled-coil region" evidence="2">
    <location>
        <begin position="177"/>
        <end position="214"/>
    </location>
</feature>
<dbReference type="Gene3D" id="1.25.40.10">
    <property type="entry name" value="Tetratricopeptide repeat domain"/>
    <property type="match status" value="1"/>
</dbReference>
<dbReference type="InterPro" id="IPR002885">
    <property type="entry name" value="PPR_rpt"/>
</dbReference>
<gene>
    <name evidence="4" type="ORF">BRAFLDRAFT_133153</name>
</gene>
<feature type="repeat" description="PPR" evidence="1">
    <location>
        <begin position="252"/>
        <end position="286"/>
    </location>
</feature>
<dbReference type="AlphaFoldDB" id="C4A0T2"/>
<dbReference type="GO" id="GO:0003677">
    <property type="term" value="F:DNA binding"/>
    <property type="evidence" value="ECO:0007669"/>
    <property type="project" value="InterPro"/>
</dbReference>
<name>C4A0T2_BRAFL</name>
<organism>
    <name type="scientific">Branchiostoma floridae</name>
    <name type="common">Florida lancelet</name>
    <name type="synonym">Amphioxus</name>
    <dbReference type="NCBI Taxonomy" id="7739"/>
    <lineage>
        <taxon>Eukaryota</taxon>
        <taxon>Metazoa</taxon>
        <taxon>Chordata</taxon>
        <taxon>Cephalochordata</taxon>
        <taxon>Leptocardii</taxon>
        <taxon>Amphioxiformes</taxon>
        <taxon>Branchiostomatidae</taxon>
        <taxon>Branchiostoma</taxon>
    </lineage>
</organism>
<dbReference type="InterPro" id="IPR011990">
    <property type="entry name" value="TPR-like_helical_dom_sf"/>
</dbReference>
<dbReference type="GO" id="GO:0003899">
    <property type="term" value="F:DNA-directed RNA polymerase activity"/>
    <property type="evidence" value="ECO:0007669"/>
    <property type="project" value="InterPro"/>
</dbReference>
<dbReference type="PANTHER" id="PTHR10102">
    <property type="entry name" value="DNA-DIRECTED RNA POLYMERASE, MITOCHONDRIAL"/>
    <property type="match status" value="1"/>
</dbReference>
<evidence type="ECO:0000256" key="3">
    <source>
        <dbReference type="SAM" id="MobiDB-lite"/>
    </source>
</evidence>
<protein>
    <recommendedName>
        <fullName evidence="5">Pentacotripeptide-repeat region of PRORP domain-containing protein</fullName>
    </recommendedName>
</protein>
<sequence length="470" mass="53693">MTLILRLTSVRSFRSTIPTLGSSVGLGSVWFGGCPTCNKLRTAARYQNAVAFRTYANVAAKKKDPRVELYTVLSSRAQQLSKPEKGEGVRQRQKKQEILKKRKVSSHVRLEPMTSPLHLAQQTHAQRSLSSKSSVNMYTTDDVEQIQTSQRDNSVSKWQATQKKPFGNTPRVTESLVEEELDVLEEEEEAREKIARRQEEMEKMKNMERRQNEEQAYILSFMEACVSIGEVDRATRTLHYLKNQKKKRKHLNADIYNVVLKGWAKQANMDKIRHLFFMMTKDALQPNLQSYAAALECMGRAGLTGGVPIRCVKQMYKEGFNLEDIFRDCTFEADEQENILKDESLQVQPLFTEDEVLQRCDAQLEMETQHWLKVESVEGQRQSSQEVLKLIGQIYQDYCNFMVNNNQGGKPGQARELWCQLEGGQGVGPGVGDECAWPINLIINLGSLLVDAMVREVKIDNNLFRKTSEQ</sequence>
<dbReference type="EMBL" id="GG666825">
    <property type="protein sequence ID" value="EEN41592.1"/>
    <property type="molecule type" value="Genomic_DNA"/>
</dbReference>
<dbReference type="eggNOG" id="KOG1038">
    <property type="taxonomic scope" value="Eukaryota"/>
</dbReference>
<feature type="region of interest" description="Disordered" evidence="3">
    <location>
        <begin position="80"/>
        <end position="170"/>
    </location>
</feature>
<dbReference type="PANTHER" id="PTHR10102:SF0">
    <property type="entry name" value="DNA-DIRECTED RNA POLYMERASE, MITOCHONDRIAL"/>
    <property type="match status" value="1"/>
</dbReference>
<evidence type="ECO:0000256" key="1">
    <source>
        <dbReference type="PROSITE-ProRule" id="PRU00708"/>
    </source>
</evidence>
<proteinExistence type="predicted"/>
<evidence type="ECO:0008006" key="5">
    <source>
        <dbReference type="Google" id="ProtNLM"/>
    </source>
</evidence>